<protein>
    <recommendedName>
        <fullName evidence="1">S100/CaBP-9k-type calcium binding subdomain domain-containing protein</fullName>
    </recommendedName>
</protein>
<dbReference type="Pfam" id="PF01023">
    <property type="entry name" value="S_100"/>
    <property type="match status" value="1"/>
</dbReference>
<organism evidence="2 3">
    <name type="scientific">Salvator merianae</name>
    <name type="common">Argentine black and white tegu</name>
    <name type="synonym">Tupinambis merianae</name>
    <dbReference type="NCBI Taxonomy" id="96440"/>
    <lineage>
        <taxon>Eukaryota</taxon>
        <taxon>Metazoa</taxon>
        <taxon>Chordata</taxon>
        <taxon>Craniata</taxon>
        <taxon>Vertebrata</taxon>
        <taxon>Euteleostomi</taxon>
        <taxon>Lepidosauria</taxon>
        <taxon>Squamata</taxon>
        <taxon>Bifurcata</taxon>
        <taxon>Unidentata</taxon>
        <taxon>Episquamata</taxon>
        <taxon>Laterata</taxon>
        <taxon>Teiioidea</taxon>
        <taxon>Teiidae</taxon>
        <taxon>Salvator</taxon>
    </lineage>
</organism>
<evidence type="ECO:0000313" key="2">
    <source>
        <dbReference type="Ensembl" id="ENSSMRP00000023776.1"/>
    </source>
</evidence>
<dbReference type="Ensembl" id="ENSSMRT00000027856.1">
    <property type="protein sequence ID" value="ENSSMRP00000023776.1"/>
    <property type="gene ID" value="ENSSMRG00000018447.1"/>
</dbReference>
<name>A0A8D0DZ09_SALMN</name>
<dbReference type="Proteomes" id="UP000694421">
    <property type="component" value="Unplaced"/>
</dbReference>
<reference evidence="2" key="1">
    <citation type="submission" date="2025-08" db="UniProtKB">
        <authorList>
            <consortium name="Ensembl"/>
        </authorList>
    </citation>
    <scope>IDENTIFICATION</scope>
</reference>
<reference evidence="2" key="2">
    <citation type="submission" date="2025-09" db="UniProtKB">
        <authorList>
            <consortium name="Ensembl"/>
        </authorList>
    </citation>
    <scope>IDENTIFICATION</scope>
</reference>
<accession>A0A8D0DZ09</accession>
<proteinExistence type="predicted"/>
<sequence>MTSPLKNALDVMVLTFHRFSGKERDKFKLNEPCSCHHSREPTATILVQFLWGHFLWPIIPSPSGFPYIISDYGGGVAAALPLPSRSKPGYSSFDHVRWGRRLPPSCQHRVCNTVCNMLKENIYKMMY</sequence>
<keyword evidence="3" id="KW-1185">Reference proteome</keyword>
<evidence type="ECO:0000259" key="1">
    <source>
        <dbReference type="Pfam" id="PF01023"/>
    </source>
</evidence>
<feature type="domain" description="S100/CaBP-9k-type calcium binding subdomain" evidence="1">
    <location>
        <begin position="5"/>
        <end position="30"/>
    </location>
</feature>
<dbReference type="AlphaFoldDB" id="A0A8D0DZ09"/>
<dbReference type="InterPro" id="IPR013787">
    <property type="entry name" value="S100_Ca-bd_sub"/>
</dbReference>
<evidence type="ECO:0000313" key="3">
    <source>
        <dbReference type="Proteomes" id="UP000694421"/>
    </source>
</evidence>